<dbReference type="STRING" id="7398.A0A1B0AH75"/>
<reference evidence="2" key="2">
    <citation type="submission" date="2020-05" db="UniProtKB">
        <authorList>
            <consortium name="EnsemblMetazoa"/>
        </authorList>
    </citation>
    <scope>IDENTIFICATION</scope>
    <source>
        <strain evidence="2">IAEA</strain>
    </source>
</reference>
<proteinExistence type="predicted"/>
<organism evidence="2 3">
    <name type="scientific">Glossina pallidipes</name>
    <name type="common">Tsetse fly</name>
    <dbReference type="NCBI Taxonomy" id="7398"/>
    <lineage>
        <taxon>Eukaryota</taxon>
        <taxon>Metazoa</taxon>
        <taxon>Ecdysozoa</taxon>
        <taxon>Arthropoda</taxon>
        <taxon>Hexapoda</taxon>
        <taxon>Insecta</taxon>
        <taxon>Pterygota</taxon>
        <taxon>Neoptera</taxon>
        <taxon>Endopterygota</taxon>
        <taxon>Diptera</taxon>
        <taxon>Brachycera</taxon>
        <taxon>Muscomorpha</taxon>
        <taxon>Hippoboscoidea</taxon>
        <taxon>Glossinidae</taxon>
        <taxon>Glossina</taxon>
    </lineage>
</organism>
<dbReference type="InterPro" id="IPR043972">
    <property type="entry name" value="FUZ/MON1/HPS1_longin_1"/>
</dbReference>
<dbReference type="Pfam" id="PF19036">
    <property type="entry name" value="Fuz_longin_1"/>
    <property type="match status" value="1"/>
</dbReference>
<evidence type="ECO:0000259" key="1">
    <source>
        <dbReference type="Pfam" id="PF19036"/>
    </source>
</evidence>
<dbReference type="EnsemblMetazoa" id="GPAI045639-RA">
    <property type="protein sequence ID" value="GPAI045639-PA"/>
    <property type="gene ID" value="GPAI045639"/>
</dbReference>
<sequence>MMNVLTVILRQCSMVATTKKKEKLTTRPLQMFHIAQPNRYTLMSAARCLLPPTGRLMIFPTTSLVSARRHRSGKTLFSLHDNEENLKSIFGVTEALVSFMQDGQDETKSIQAKDVQIGTKVLILGVYWLETED</sequence>
<reference evidence="3" key="1">
    <citation type="submission" date="2014-03" db="EMBL/GenBank/DDBJ databases">
        <authorList>
            <person name="Aksoy S."/>
            <person name="Warren W."/>
            <person name="Wilson R.K."/>
        </authorList>
    </citation>
    <scope>NUCLEOTIDE SEQUENCE [LARGE SCALE GENOMIC DNA]</scope>
    <source>
        <strain evidence="3">IAEA</strain>
    </source>
</reference>
<accession>A0A1B0AH75</accession>
<evidence type="ECO:0000313" key="3">
    <source>
        <dbReference type="Proteomes" id="UP000092445"/>
    </source>
</evidence>
<dbReference type="GO" id="GO:0016192">
    <property type="term" value="P:vesicle-mediated transport"/>
    <property type="evidence" value="ECO:0007669"/>
    <property type="project" value="InterPro"/>
</dbReference>
<dbReference type="VEuPathDB" id="VectorBase:GPAI045639"/>
<feature type="domain" description="FUZ/MON1/HPS1 first Longin" evidence="1">
    <location>
        <begin position="72"/>
        <end position="117"/>
    </location>
</feature>
<evidence type="ECO:0000313" key="2">
    <source>
        <dbReference type="EnsemblMetazoa" id="GPAI045639-PA"/>
    </source>
</evidence>
<dbReference type="AlphaFoldDB" id="A0A1B0AH75"/>
<protein>
    <recommendedName>
        <fullName evidence="1">FUZ/MON1/HPS1 first Longin domain-containing protein</fullName>
    </recommendedName>
</protein>
<name>A0A1B0AH75_GLOPL</name>
<dbReference type="Proteomes" id="UP000092445">
    <property type="component" value="Unassembled WGS sequence"/>
</dbReference>
<keyword evidence="3" id="KW-1185">Reference proteome</keyword>